<evidence type="ECO:0000313" key="3">
    <source>
        <dbReference type="Proteomes" id="UP000239757"/>
    </source>
</evidence>
<feature type="region of interest" description="Disordered" evidence="1">
    <location>
        <begin position="77"/>
        <end position="120"/>
    </location>
</feature>
<dbReference type="Proteomes" id="UP000239757">
    <property type="component" value="Unassembled WGS sequence"/>
</dbReference>
<dbReference type="OrthoDB" id="994333at2759"/>
<name>A0A2P5YK64_GOSBA</name>
<dbReference type="EMBL" id="KZ663082">
    <property type="protein sequence ID" value="PPS15951.1"/>
    <property type="molecule type" value="Genomic_DNA"/>
</dbReference>
<sequence length="305" mass="33441">MIMEDTESRKVSFREMLMVNVRGFAEDSVGVTNEGLVNEDFEILEGDVKVSLDGPYLDIFLSDRVQEMLDRNMEQTVAEATGSKVNRPTSRDSWPTPSSGENLDADQSGFGPWMQAPGRKRRAEGKSAAITFGKNPSGDKSSLKSTRFDVLMTLEESKVEGFGEDLTEKLQRLQLVIMESWEAGSSGANGPEMEKTGVKEATCHCVVNVVEVPMEVTEMEKEFSSMEPAYGSLVGVDLTNQTIVVEHGGVESPAAGGLSARQYRSQYSCSPRSGVKADEVIRKTNFEVLYRVEAKGFSCGIWGSM</sequence>
<reference evidence="2 3" key="1">
    <citation type="submission" date="2015-01" db="EMBL/GenBank/DDBJ databases">
        <title>Genome of allotetraploid Gossypium barbadense reveals genomic plasticity and fiber elongation in cotton evolution.</title>
        <authorList>
            <person name="Chen X."/>
            <person name="Liu X."/>
            <person name="Zhao B."/>
            <person name="Zheng H."/>
            <person name="Hu Y."/>
            <person name="Lu G."/>
            <person name="Yang C."/>
            <person name="Chen J."/>
            <person name="Shan C."/>
            <person name="Zhang L."/>
            <person name="Zhou Y."/>
            <person name="Wang L."/>
            <person name="Guo W."/>
            <person name="Bai Y."/>
            <person name="Ruan J."/>
            <person name="Shangguan X."/>
            <person name="Mao Y."/>
            <person name="Jiang J."/>
            <person name="Zhu Y."/>
            <person name="Lei J."/>
            <person name="Kang H."/>
            <person name="Chen S."/>
            <person name="He X."/>
            <person name="Wang R."/>
            <person name="Wang Y."/>
            <person name="Chen J."/>
            <person name="Wang L."/>
            <person name="Yu S."/>
            <person name="Wang B."/>
            <person name="Wei J."/>
            <person name="Song S."/>
            <person name="Lu X."/>
            <person name="Gao Z."/>
            <person name="Gu W."/>
            <person name="Deng X."/>
            <person name="Ma D."/>
            <person name="Wang S."/>
            <person name="Liang W."/>
            <person name="Fang L."/>
            <person name="Cai C."/>
            <person name="Zhu X."/>
            <person name="Zhou B."/>
            <person name="Zhang Y."/>
            <person name="Chen Z."/>
            <person name="Xu S."/>
            <person name="Zhu R."/>
            <person name="Wang S."/>
            <person name="Zhang T."/>
            <person name="Zhao G."/>
        </authorList>
    </citation>
    <scope>NUCLEOTIDE SEQUENCE [LARGE SCALE GENOMIC DNA]</scope>
    <source>
        <strain evidence="3">cv. Xinhai21</strain>
        <tissue evidence="2">Leaf</tissue>
    </source>
</reference>
<protein>
    <submittedName>
        <fullName evidence="2">Uncharacterized protein</fullName>
    </submittedName>
</protein>
<feature type="compositionally biased region" description="Polar residues" evidence="1">
    <location>
        <begin position="83"/>
        <end position="101"/>
    </location>
</feature>
<evidence type="ECO:0000313" key="2">
    <source>
        <dbReference type="EMBL" id="PPS15951.1"/>
    </source>
</evidence>
<dbReference type="AlphaFoldDB" id="A0A2P5YK64"/>
<gene>
    <name evidence="2" type="ORF">GOBAR_AA04628</name>
</gene>
<proteinExistence type="predicted"/>
<accession>A0A2P5YK64</accession>
<evidence type="ECO:0000256" key="1">
    <source>
        <dbReference type="SAM" id="MobiDB-lite"/>
    </source>
</evidence>
<organism evidence="2 3">
    <name type="scientific">Gossypium barbadense</name>
    <name type="common">Sea Island cotton</name>
    <name type="synonym">Hibiscus barbadensis</name>
    <dbReference type="NCBI Taxonomy" id="3634"/>
    <lineage>
        <taxon>Eukaryota</taxon>
        <taxon>Viridiplantae</taxon>
        <taxon>Streptophyta</taxon>
        <taxon>Embryophyta</taxon>
        <taxon>Tracheophyta</taxon>
        <taxon>Spermatophyta</taxon>
        <taxon>Magnoliopsida</taxon>
        <taxon>eudicotyledons</taxon>
        <taxon>Gunneridae</taxon>
        <taxon>Pentapetalae</taxon>
        <taxon>rosids</taxon>
        <taxon>malvids</taxon>
        <taxon>Malvales</taxon>
        <taxon>Malvaceae</taxon>
        <taxon>Malvoideae</taxon>
        <taxon>Gossypium</taxon>
    </lineage>
</organism>